<gene>
    <name evidence="2" type="ORF">FEHR0123_LOCUS5491</name>
</gene>
<feature type="region of interest" description="Disordered" evidence="1">
    <location>
        <begin position="26"/>
        <end position="115"/>
    </location>
</feature>
<evidence type="ECO:0000313" key="2">
    <source>
        <dbReference type="EMBL" id="CAE0310574.1"/>
    </source>
</evidence>
<dbReference type="EMBL" id="HBIE01017829">
    <property type="protein sequence ID" value="CAE0310574.1"/>
    <property type="molecule type" value="Transcribed_RNA"/>
</dbReference>
<feature type="compositionally biased region" description="Polar residues" evidence="1">
    <location>
        <begin position="73"/>
        <end position="89"/>
    </location>
</feature>
<organism evidence="2">
    <name type="scientific">Favella ehrenbergii</name>
    <dbReference type="NCBI Taxonomy" id="182087"/>
    <lineage>
        <taxon>Eukaryota</taxon>
        <taxon>Sar</taxon>
        <taxon>Alveolata</taxon>
        <taxon>Ciliophora</taxon>
        <taxon>Intramacronucleata</taxon>
        <taxon>Spirotrichea</taxon>
        <taxon>Choreotrichia</taxon>
        <taxon>Tintinnida</taxon>
        <taxon>Xystonellidae</taxon>
        <taxon>Favella</taxon>
    </lineage>
</organism>
<protein>
    <submittedName>
        <fullName evidence="2">Uncharacterized protein</fullName>
    </submittedName>
</protein>
<feature type="compositionally biased region" description="Basic and acidic residues" evidence="1">
    <location>
        <begin position="98"/>
        <end position="115"/>
    </location>
</feature>
<proteinExistence type="predicted"/>
<evidence type="ECO:0000256" key="1">
    <source>
        <dbReference type="SAM" id="MobiDB-lite"/>
    </source>
</evidence>
<reference evidence="2" key="1">
    <citation type="submission" date="2021-01" db="EMBL/GenBank/DDBJ databases">
        <authorList>
            <person name="Corre E."/>
            <person name="Pelletier E."/>
            <person name="Niang G."/>
            <person name="Scheremetjew M."/>
            <person name="Finn R."/>
            <person name="Kale V."/>
            <person name="Holt S."/>
            <person name="Cochrane G."/>
            <person name="Meng A."/>
            <person name="Brown T."/>
            <person name="Cohen L."/>
        </authorList>
    </citation>
    <scope>NUCLEOTIDE SEQUENCE</scope>
    <source>
        <strain evidence="2">Fehren 1</strain>
    </source>
</reference>
<dbReference type="AlphaFoldDB" id="A0A7S3I0N8"/>
<name>A0A7S3I0N8_9SPIT</name>
<accession>A0A7S3I0N8</accession>
<sequence length="115" mass="12691">MQKLSDLDRKTKHAFMKTQSNVFSTAKLGETQPDGLAMKRKGGATSVKRGSMGGILAHDEGPYSKLDWPSKKQALTSKPSQQNEKQVARQTFIKVMSSKKESTLTAQDKNKSSVF</sequence>